<dbReference type="EMBL" id="CAWUHD010000186">
    <property type="protein sequence ID" value="CAK7237632.1"/>
    <property type="molecule type" value="Genomic_DNA"/>
</dbReference>
<dbReference type="InterPro" id="IPR036291">
    <property type="entry name" value="NAD(P)-bd_dom_sf"/>
</dbReference>
<dbReference type="PANTHER" id="PTHR43157:SF31">
    <property type="entry name" value="PHOSPHATIDYLINOSITOL-GLYCAN BIOSYNTHESIS CLASS F PROTEIN"/>
    <property type="match status" value="1"/>
</dbReference>
<evidence type="ECO:0000259" key="2">
    <source>
        <dbReference type="Pfam" id="PF02230"/>
    </source>
</evidence>
<dbReference type="PRINTS" id="PR00081">
    <property type="entry name" value="GDHRDH"/>
</dbReference>
<name>A0ABP0D1F5_9PEZI</name>
<keyword evidence="1" id="KW-0560">Oxidoreductase</keyword>
<proteinExistence type="predicted"/>
<dbReference type="Gene3D" id="3.40.50.1820">
    <property type="entry name" value="alpha/beta hydrolase"/>
    <property type="match status" value="1"/>
</dbReference>
<protein>
    <recommendedName>
        <fullName evidence="2">Phospholipase/carboxylesterase/thioesterase domain-containing protein</fullName>
    </recommendedName>
</protein>
<dbReference type="InterPro" id="IPR029058">
    <property type="entry name" value="AB_hydrolase_fold"/>
</dbReference>
<dbReference type="SUPFAM" id="SSF51735">
    <property type="entry name" value="NAD(P)-binding Rossmann-fold domains"/>
    <property type="match status" value="1"/>
</dbReference>
<dbReference type="Pfam" id="PF02230">
    <property type="entry name" value="Abhydrolase_2"/>
    <property type="match status" value="1"/>
</dbReference>
<evidence type="ECO:0000256" key="1">
    <source>
        <dbReference type="ARBA" id="ARBA00023002"/>
    </source>
</evidence>
<dbReference type="Proteomes" id="UP001642482">
    <property type="component" value="Unassembled WGS sequence"/>
</dbReference>
<dbReference type="PANTHER" id="PTHR43157">
    <property type="entry name" value="PHOSPHATIDYLINOSITOL-GLYCAN BIOSYNTHESIS CLASS F PROTEIN-RELATED"/>
    <property type="match status" value="1"/>
</dbReference>
<gene>
    <name evidence="3" type="ORF">SEUCBS140593_010044</name>
</gene>
<organism evidence="3 4">
    <name type="scientific">Sporothrix eucalyptigena</name>
    <dbReference type="NCBI Taxonomy" id="1812306"/>
    <lineage>
        <taxon>Eukaryota</taxon>
        <taxon>Fungi</taxon>
        <taxon>Dikarya</taxon>
        <taxon>Ascomycota</taxon>
        <taxon>Pezizomycotina</taxon>
        <taxon>Sordariomycetes</taxon>
        <taxon>Sordariomycetidae</taxon>
        <taxon>Ophiostomatales</taxon>
        <taxon>Ophiostomataceae</taxon>
        <taxon>Sporothrix</taxon>
    </lineage>
</organism>
<feature type="domain" description="Phospholipase/carboxylesterase/thioesterase" evidence="2">
    <location>
        <begin position="29"/>
        <end position="156"/>
    </location>
</feature>
<reference evidence="3 4" key="1">
    <citation type="submission" date="2024-01" db="EMBL/GenBank/DDBJ databases">
        <authorList>
            <person name="Allen C."/>
            <person name="Tagirdzhanova G."/>
        </authorList>
    </citation>
    <scope>NUCLEOTIDE SEQUENCE [LARGE SCALE GENOMIC DNA]</scope>
</reference>
<dbReference type="Pfam" id="PF00106">
    <property type="entry name" value="adh_short"/>
    <property type="match status" value="1"/>
</dbReference>
<evidence type="ECO:0000313" key="3">
    <source>
        <dbReference type="EMBL" id="CAK7237632.1"/>
    </source>
</evidence>
<keyword evidence="4" id="KW-1185">Reference proteome</keyword>
<dbReference type="InterPro" id="IPR002347">
    <property type="entry name" value="SDR_fam"/>
</dbReference>
<dbReference type="SUPFAM" id="SSF53474">
    <property type="entry name" value="alpha/beta-Hydrolases"/>
    <property type="match status" value="1"/>
</dbReference>
<sequence length="594" mass="63595">MTRVPTEADFKSLGSDLSVALHFPDPPASTTAILLLFHGLGDAESSFAAFARAVNLPGVLAVSVRGTSVLPHSFVADDGDSASFGQGPQNFHWGDDLRLDGAGQLDEDPGFDRAAQLVDGRLIQDVLIKTCGWRYDDILLFGFGQGGTFALTLAARVAARAAADTCSAESQKADFKGIVAIGPAVPSAVTGAPTNAPRFATPLLICGAAGGEAVSAETQGLLRKRFTSVETAAWKRACDNDNGMPRNRAEMLPVMQFLAKRLQSPSYITHLFWAQWQTVPLPEPGHFAGQTIIVTGANVGLGLEAVRHFARLGAARVIVACRSVEKAEAAVANVRQSLTPEQAAACKLEAWDVDLGSFASVSAFGKRAAKELDRLDAVVENAGIAAGEYTPLEGHESSITVNVLSTFYMALLLLPLLRRTASQHNVRPHLTVISSDAHFFARFDEQHQPSIFGALQDPKTMSHDRYNVSKLLEILAVRELAGILDKNRIPVTVNTVNPGLCRTQLFRALPFGIRHLVHGVLYTVGRTASMGARTLVSAAAAGPETHGQYLDTTEVWPVSTYVTSKAGAKAQHRVWVEMLSILEGVHPDISKNIE</sequence>
<accession>A0ABP0D1F5</accession>
<evidence type="ECO:0000313" key="4">
    <source>
        <dbReference type="Proteomes" id="UP001642482"/>
    </source>
</evidence>
<dbReference type="InterPro" id="IPR003140">
    <property type="entry name" value="PLipase/COase/thioEstase"/>
</dbReference>
<comment type="caution">
    <text evidence="3">The sequence shown here is derived from an EMBL/GenBank/DDBJ whole genome shotgun (WGS) entry which is preliminary data.</text>
</comment>
<dbReference type="Gene3D" id="3.40.50.720">
    <property type="entry name" value="NAD(P)-binding Rossmann-like Domain"/>
    <property type="match status" value="1"/>
</dbReference>